<evidence type="ECO:0000256" key="1">
    <source>
        <dbReference type="SAM" id="Phobius"/>
    </source>
</evidence>
<feature type="transmembrane region" description="Helical" evidence="1">
    <location>
        <begin position="285"/>
        <end position="306"/>
    </location>
</feature>
<sequence>MKAAVTTGTESTTEQTIRYIISSIIGLTIVLMSFFQFQATNPSFVPPDASPALAPNSWELPVFIGFVQLISALSLAKYAKVPQTFYMNFLDSLSWLNFLIRGSAPAKAPSAVASVQLTRRELATSLSSSYDATGFIQFSLRSNVSEHDWFVRLWTALIIVVAVLLVAVVVTGLSPFNTNSSDSHRKSASLRSVSYRLLGMVVLVVYFAALPISMICMFEILEDATTTGFPHTMSVLAIATLLALYVGVGVGAYKLIDATEAGLSRWATRAVFGVVYANYTYQARLFLCATALANSVTGILIAAITANSLTQLLALIVVRMVYLLAMVVVRPFTSALQFGFAVAMEVLLLVILGLSAGMTGDITVDAQIHLSYAVIILVCAFCIVMFVRQLVMLWHFSSAWAKDEGTHSSRVPTLHDHDVESSMHYTVSLPRSNNSNILATSPMNTIRIADSGGRL</sequence>
<feature type="transmembrane region" description="Helical" evidence="1">
    <location>
        <begin position="233"/>
        <end position="256"/>
    </location>
</feature>
<feature type="transmembrane region" description="Helical" evidence="1">
    <location>
        <begin position="368"/>
        <end position="387"/>
    </location>
</feature>
<keyword evidence="3" id="KW-1185">Reference proteome</keyword>
<feature type="transmembrane region" description="Helical" evidence="1">
    <location>
        <begin position="197"/>
        <end position="221"/>
    </location>
</feature>
<dbReference type="Proteomes" id="UP000030745">
    <property type="component" value="Unassembled WGS sequence"/>
</dbReference>
<dbReference type="PANTHER" id="PTHR31145">
    <property type="entry name" value="INTEGRAL MEMBRANE PROTEIN (AFU_ORTHOLOGUE AFUA_7G01610)"/>
    <property type="match status" value="1"/>
</dbReference>
<dbReference type="GO" id="GO:0055085">
    <property type="term" value="P:transmembrane transport"/>
    <property type="evidence" value="ECO:0007669"/>
    <property type="project" value="TreeGrafter"/>
</dbReference>
<gene>
    <name evidence="2" type="ORF">SPRG_19517</name>
</gene>
<dbReference type="OMA" id="PISMICM"/>
<dbReference type="GO" id="GO:0016020">
    <property type="term" value="C:membrane"/>
    <property type="evidence" value="ECO:0007669"/>
    <property type="project" value="TreeGrafter"/>
</dbReference>
<keyword evidence="1" id="KW-1133">Transmembrane helix</keyword>
<dbReference type="RefSeq" id="XP_012197769.1">
    <property type="nucleotide sequence ID" value="XM_012342379.1"/>
</dbReference>
<dbReference type="InterPro" id="IPR040241">
    <property type="entry name" value="TRP_Flc/Pkd2-like"/>
</dbReference>
<protein>
    <recommendedName>
        <fullName evidence="4">TRP C-terminal domain-containing protein</fullName>
    </recommendedName>
</protein>
<name>A0A067CY38_SAPPC</name>
<feature type="transmembrane region" description="Helical" evidence="1">
    <location>
        <begin position="19"/>
        <end position="38"/>
    </location>
</feature>
<keyword evidence="1" id="KW-0812">Transmembrane</keyword>
<feature type="transmembrane region" description="Helical" evidence="1">
    <location>
        <begin position="312"/>
        <end position="329"/>
    </location>
</feature>
<dbReference type="STRING" id="695850.A0A067CY38"/>
<dbReference type="PANTHER" id="PTHR31145:SF6">
    <property type="entry name" value="INTEGRAL MEMBRANE PROTEIN (AFU_ORTHOLOGUE AFUA_7G01610)"/>
    <property type="match status" value="1"/>
</dbReference>
<dbReference type="OrthoDB" id="72921at2759"/>
<dbReference type="VEuPathDB" id="FungiDB:SPRG_19517"/>
<feature type="transmembrane region" description="Helical" evidence="1">
    <location>
        <begin position="153"/>
        <end position="176"/>
    </location>
</feature>
<proteinExistence type="predicted"/>
<accession>A0A067CY38</accession>
<dbReference type="AlphaFoldDB" id="A0A067CY38"/>
<dbReference type="KEGG" id="spar:SPRG_19517"/>
<dbReference type="GeneID" id="24140866"/>
<dbReference type="EMBL" id="KK583197">
    <property type="protein sequence ID" value="KDO31677.1"/>
    <property type="molecule type" value="Genomic_DNA"/>
</dbReference>
<organism evidence="2 3">
    <name type="scientific">Saprolegnia parasitica (strain CBS 223.65)</name>
    <dbReference type="NCBI Taxonomy" id="695850"/>
    <lineage>
        <taxon>Eukaryota</taxon>
        <taxon>Sar</taxon>
        <taxon>Stramenopiles</taxon>
        <taxon>Oomycota</taxon>
        <taxon>Saprolegniomycetes</taxon>
        <taxon>Saprolegniales</taxon>
        <taxon>Saprolegniaceae</taxon>
        <taxon>Saprolegnia</taxon>
    </lineage>
</organism>
<reference evidence="2 3" key="1">
    <citation type="journal article" date="2013" name="PLoS Genet.">
        <title>Distinctive expansion of potential virulence genes in the genome of the oomycete fish pathogen Saprolegnia parasitica.</title>
        <authorList>
            <person name="Jiang R.H."/>
            <person name="de Bruijn I."/>
            <person name="Haas B.J."/>
            <person name="Belmonte R."/>
            <person name="Lobach L."/>
            <person name="Christie J."/>
            <person name="van den Ackerveken G."/>
            <person name="Bottin A."/>
            <person name="Bulone V."/>
            <person name="Diaz-Moreno S.M."/>
            <person name="Dumas B."/>
            <person name="Fan L."/>
            <person name="Gaulin E."/>
            <person name="Govers F."/>
            <person name="Grenville-Briggs L.J."/>
            <person name="Horner N.R."/>
            <person name="Levin J.Z."/>
            <person name="Mammella M."/>
            <person name="Meijer H.J."/>
            <person name="Morris P."/>
            <person name="Nusbaum C."/>
            <person name="Oome S."/>
            <person name="Phillips A.J."/>
            <person name="van Rooyen D."/>
            <person name="Rzeszutek E."/>
            <person name="Saraiva M."/>
            <person name="Secombes C.J."/>
            <person name="Seidl M.F."/>
            <person name="Snel B."/>
            <person name="Stassen J.H."/>
            <person name="Sykes S."/>
            <person name="Tripathy S."/>
            <person name="van den Berg H."/>
            <person name="Vega-Arreguin J.C."/>
            <person name="Wawra S."/>
            <person name="Young S.K."/>
            <person name="Zeng Q."/>
            <person name="Dieguez-Uribeondo J."/>
            <person name="Russ C."/>
            <person name="Tyler B.M."/>
            <person name="van West P."/>
        </authorList>
    </citation>
    <scope>NUCLEOTIDE SEQUENCE [LARGE SCALE GENOMIC DNA]</scope>
    <source>
        <strain evidence="2 3">CBS 223.65</strain>
    </source>
</reference>
<keyword evidence="1" id="KW-0472">Membrane</keyword>
<evidence type="ECO:0008006" key="4">
    <source>
        <dbReference type="Google" id="ProtNLM"/>
    </source>
</evidence>
<feature type="transmembrane region" description="Helical" evidence="1">
    <location>
        <begin position="336"/>
        <end position="356"/>
    </location>
</feature>
<evidence type="ECO:0000313" key="3">
    <source>
        <dbReference type="Proteomes" id="UP000030745"/>
    </source>
</evidence>
<evidence type="ECO:0000313" key="2">
    <source>
        <dbReference type="EMBL" id="KDO31677.1"/>
    </source>
</evidence>